<dbReference type="AlphaFoldDB" id="A0A9Q1BZC7"/>
<gene>
    <name evidence="2" type="ORF">HOLleu_22610</name>
</gene>
<dbReference type="InterPro" id="IPR007111">
    <property type="entry name" value="NACHT_NTPase"/>
</dbReference>
<dbReference type="PANTHER" id="PTHR46312:SF2">
    <property type="entry name" value="NUCLEOTIDE-BINDING OLIGOMERIZATION DOMAIN-CONTAINING PROTEIN 2-LIKE"/>
    <property type="match status" value="1"/>
</dbReference>
<dbReference type="PROSITE" id="PS50837">
    <property type="entry name" value="NACHT"/>
    <property type="match status" value="1"/>
</dbReference>
<proteinExistence type="predicted"/>
<reference evidence="2" key="1">
    <citation type="submission" date="2021-10" db="EMBL/GenBank/DDBJ databases">
        <title>Tropical sea cucumber genome reveals ecological adaptation and Cuvierian tubules defense mechanism.</title>
        <authorList>
            <person name="Chen T."/>
        </authorList>
    </citation>
    <scope>NUCLEOTIDE SEQUENCE</scope>
    <source>
        <strain evidence="2">Nanhai2018</strain>
        <tissue evidence="2">Muscle</tissue>
    </source>
</reference>
<dbReference type="Proteomes" id="UP001152320">
    <property type="component" value="Chromosome 10"/>
</dbReference>
<dbReference type="Gene3D" id="3.40.50.300">
    <property type="entry name" value="P-loop containing nucleotide triphosphate hydrolases"/>
    <property type="match status" value="1"/>
</dbReference>
<dbReference type="OrthoDB" id="120976at2759"/>
<name>A0A9Q1BZC7_HOLLE</name>
<keyword evidence="3" id="KW-1185">Reference proteome</keyword>
<dbReference type="EMBL" id="JAIZAY010000010">
    <property type="protein sequence ID" value="KAJ8035390.1"/>
    <property type="molecule type" value="Genomic_DNA"/>
</dbReference>
<evidence type="ECO:0000313" key="2">
    <source>
        <dbReference type="EMBL" id="KAJ8035390.1"/>
    </source>
</evidence>
<organism evidence="2 3">
    <name type="scientific">Holothuria leucospilota</name>
    <name type="common">Black long sea cucumber</name>
    <name type="synonym">Mertensiothuria leucospilota</name>
    <dbReference type="NCBI Taxonomy" id="206669"/>
    <lineage>
        <taxon>Eukaryota</taxon>
        <taxon>Metazoa</taxon>
        <taxon>Echinodermata</taxon>
        <taxon>Eleutherozoa</taxon>
        <taxon>Echinozoa</taxon>
        <taxon>Holothuroidea</taxon>
        <taxon>Aspidochirotacea</taxon>
        <taxon>Aspidochirotida</taxon>
        <taxon>Holothuriidae</taxon>
        <taxon>Holothuria</taxon>
    </lineage>
</organism>
<dbReference type="PANTHER" id="PTHR46312">
    <property type="entry name" value="NACHT DOMAIN-CONTAINING PROTEIN"/>
    <property type="match status" value="1"/>
</dbReference>
<sequence length="660" mass="75099">MVNVSYESNGCGEEAILQCVAKDDYGLLEISQSQVRLFTGKTSGQTNPTLRDVSDYPLTQVKDLPFISCFKEVYERECRTKFLPWEKSVPVDILYAGCQCELTFPNGDTGKFSSKQVLAGAYLNKEKRVLIVGDAGYGKTMFAKQFVQKWIEEKNKENYIFFLSLKDVKENMKVSDILKNRIFKGTEVQSEDIEDLFQKYKCVFLLDGLHEMHFEHKTRNISIQDESISQGEDITCGSIGDIKVTIKELLTGSLNDKYKNVQVWVTSLDMTDVDSLFPKRNLKVKLNGLSESELREYIKRTCCFYASLRGLALVEESAKGNSFIKTKANTSQPEKRKSANGMYLHEEMLHIGKEIDIVNETLPFMHDYCNYSEMDNVAVGEDNIDTVWGLLDKNDIFDIFRETPHILILTIHVLSGKFARKVSPLSEPCINNMATLIESVITCLKDKYTEDSERTYPLEEFNKLKEKLAEIAIRITFGDNNSNVERVSVQGTNTDQVKNGLAMGVLIAPHSHSTYGTGNANTTSLSGLKFSHYIFQDYFTAYYFLQNPGHLEKKIKSFQHGLSLGYLKFSSLFPKQTFENICNALLRHNMYIHLICCLYERGDEKETERIGRLLQNKAIVIPRLASNHQREAVKVFLQACCDLGVSIAYIACKLMLMFVT</sequence>
<dbReference type="SUPFAM" id="SSF52540">
    <property type="entry name" value="P-loop containing nucleoside triphosphate hydrolases"/>
    <property type="match status" value="1"/>
</dbReference>
<protein>
    <recommendedName>
        <fullName evidence="1">NACHT domain-containing protein</fullName>
    </recommendedName>
</protein>
<dbReference type="InterPro" id="IPR027417">
    <property type="entry name" value="P-loop_NTPase"/>
</dbReference>
<evidence type="ECO:0000259" key="1">
    <source>
        <dbReference type="PROSITE" id="PS50837"/>
    </source>
</evidence>
<evidence type="ECO:0000313" key="3">
    <source>
        <dbReference type="Proteomes" id="UP001152320"/>
    </source>
</evidence>
<feature type="domain" description="NACHT" evidence="1">
    <location>
        <begin position="127"/>
        <end position="212"/>
    </location>
</feature>
<dbReference type="Pfam" id="PF05729">
    <property type="entry name" value="NACHT"/>
    <property type="match status" value="1"/>
</dbReference>
<accession>A0A9Q1BZC7</accession>
<comment type="caution">
    <text evidence="2">The sequence shown here is derived from an EMBL/GenBank/DDBJ whole genome shotgun (WGS) entry which is preliminary data.</text>
</comment>